<evidence type="ECO:0000256" key="1">
    <source>
        <dbReference type="SAM" id="MobiDB-lite"/>
    </source>
</evidence>
<organism evidence="3 4">
    <name type="scientific">Bugula neritina</name>
    <name type="common">Brown bryozoan</name>
    <name type="synonym">Sertularia neritina</name>
    <dbReference type="NCBI Taxonomy" id="10212"/>
    <lineage>
        <taxon>Eukaryota</taxon>
        <taxon>Metazoa</taxon>
        <taxon>Spiralia</taxon>
        <taxon>Lophotrochozoa</taxon>
        <taxon>Bryozoa</taxon>
        <taxon>Gymnolaemata</taxon>
        <taxon>Cheilostomatida</taxon>
        <taxon>Flustrina</taxon>
        <taxon>Buguloidea</taxon>
        <taxon>Bugulidae</taxon>
        <taxon>Bugula</taxon>
    </lineage>
</organism>
<dbReference type="AlphaFoldDB" id="A0A7J7JDD9"/>
<feature type="region of interest" description="Disordered" evidence="1">
    <location>
        <begin position="126"/>
        <end position="201"/>
    </location>
</feature>
<dbReference type="GO" id="GO:0005634">
    <property type="term" value="C:nucleus"/>
    <property type="evidence" value="ECO:0007669"/>
    <property type="project" value="InterPro"/>
</dbReference>
<accession>A0A7J7JDD9</accession>
<feature type="region of interest" description="Disordered" evidence="1">
    <location>
        <begin position="296"/>
        <end position="345"/>
    </location>
</feature>
<dbReference type="Proteomes" id="UP000593567">
    <property type="component" value="Unassembled WGS sequence"/>
</dbReference>
<feature type="compositionally biased region" description="Polar residues" evidence="1">
    <location>
        <begin position="165"/>
        <end position="174"/>
    </location>
</feature>
<dbReference type="InterPro" id="IPR012920">
    <property type="entry name" value="rRNA_MeTfrase_SPB1-like_C"/>
</dbReference>
<dbReference type="GO" id="GO:0008168">
    <property type="term" value="F:methyltransferase activity"/>
    <property type="evidence" value="ECO:0007669"/>
    <property type="project" value="InterPro"/>
</dbReference>
<comment type="caution">
    <text evidence="3">The sequence shown here is derived from an EMBL/GenBank/DDBJ whole genome shotgun (WGS) entry which is preliminary data.</text>
</comment>
<feature type="compositionally biased region" description="Acidic residues" evidence="1">
    <location>
        <begin position="15"/>
        <end position="28"/>
    </location>
</feature>
<evidence type="ECO:0000313" key="3">
    <source>
        <dbReference type="EMBL" id="KAF6024302.1"/>
    </source>
</evidence>
<feature type="region of interest" description="Disordered" evidence="1">
    <location>
        <begin position="1"/>
        <end position="93"/>
    </location>
</feature>
<dbReference type="Pfam" id="PF07780">
    <property type="entry name" value="Spb1_C"/>
    <property type="match status" value="2"/>
</dbReference>
<feature type="compositionally biased region" description="Polar residues" evidence="1">
    <location>
        <begin position="334"/>
        <end position="345"/>
    </location>
</feature>
<feature type="compositionally biased region" description="Basic and acidic residues" evidence="1">
    <location>
        <begin position="29"/>
        <end position="43"/>
    </location>
</feature>
<dbReference type="OrthoDB" id="289250at2759"/>
<gene>
    <name evidence="3" type="ORF">EB796_017395</name>
</gene>
<evidence type="ECO:0000259" key="2">
    <source>
        <dbReference type="Pfam" id="PF07780"/>
    </source>
</evidence>
<feature type="compositionally biased region" description="Acidic residues" evidence="1">
    <location>
        <begin position="48"/>
        <end position="79"/>
    </location>
</feature>
<reference evidence="3" key="1">
    <citation type="submission" date="2020-06" db="EMBL/GenBank/DDBJ databases">
        <title>Draft genome of Bugula neritina, a colonial animal packing powerful symbionts and potential medicines.</title>
        <authorList>
            <person name="Rayko M."/>
        </authorList>
    </citation>
    <scope>NUCLEOTIDE SEQUENCE [LARGE SCALE GENOMIC DNA]</scope>
    <source>
        <strain evidence="3">Kwan_BN1</strain>
    </source>
</reference>
<keyword evidence="4" id="KW-1185">Reference proteome</keyword>
<feature type="domain" description="Ribosomal RNA methyltransferase SPB1-like C-terminal" evidence="2">
    <location>
        <begin position="269"/>
        <end position="339"/>
    </location>
</feature>
<feature type="compositionally biased region" description="Basic residues" evidence="1">
    <location>
        <begin position="297"/>
        <end position="312"/>
    </location>
</feature>
<protein>
    <submittedName>
        <fullName evidence="3">FTSJ3</fullName>
    </submittedName>
</protein>
<proteinExistence type="predicted"/>
<evidence type="ECO:0000313" key="4">
    <source>
        <dbReference type="Proteomes" id="UP000593567"/>
    </source>
</evidence>
<feature type="domain" description="Ribosomal RNA methyltransferase SPB1-like C-terminal" evidence="2">
    <location>
        <begin position="190"/>
        <end position="267"/>
    </location>
</feature>
<name>A0A7J7JDD9_BUGNE</name>
<sequence>MEHLDRVESFAVEGAEPELEWESDDSESDSGRKRNVMYDRTEGNVDAWSDDEVEEGESDVDMDDVSAPEGSDSDNEEQEGAVSNPLLADLNTSEEHLSKQAKLWFKREAFEGVDLDEDEDYDVDQMITQYQQKGGKVRGAKADEDNTELDSDVAVKKKNPKSAKLSVSNLASDGQSDDEDYDEEDDDEHDSDESDYEQLYDKKKYKNGKVVDDANGEMEVVKAEEPVPKLDAVGLALGAKLISSRKARRQMIDDSFNRYAFHDDSLPVVTKAEIQEYKEKLKAINARPIKKIAEAKGRKKRKMMKRLEKARKKAESLEGTDGDGVSEKEKWQQIKRSFQGCRSSS</sequence>
<dbReference type="GO" id="GO:0006364">
    <property type="term" value="P:rRNA processing"/>
    <property type="evidence" value="ECO:0007669"/>
    <property type="project" value="InterPro"/>
</dbReference>
<dbReference type="EMBL" id="VXIV02002594">
    <property type="protein sequence ID" value="KAF6024302.1"/>
    <property type="molecule type" value="Genomic_DNA"/>
</dbReference>
<feature type="compositionally biased region" description="Acidic residues" evidence="1">
    <location>
        <begin position="175"/>
        <end position="198"/>
    </location>
</feature>